<dbReference type="CDD" id="cd18186">
    <property type="entry name" value="BTB_POZ_ZBTB_KLHL-like"/>
    <property type="match status" value="1"/>
</dbReference>
<dbReference type="SUPFAM" id="SSF54695">
    <property type="entry name" value="POZ domain"/>
    <property type="match status" value="1"/>
</dbReference>
<evidence type="ECO:0000313" key="2">
    <source>
        <dbReference type="EMBL" id="KZP20808.1"/>
    </source>
</evidence>
<dbReference type="SMART" id="SM00225">
    <property type="entry name" value="BTB"/>
    <property type="match status" value="1"/>
</dbReference>
<dbReference type="EMBL" id="KV417552">
    <property type="protein sequence ID" value="KZP20808.1"/>
    <property type="molecule type" value="Genomic_DNA"/>
</dbReference>
<keyword evidence="3" id="KW-1185">Reference proteome</keyword>
<name>A0A166JFJ7_9AGAM</name>
<sequence length="276" mass="31371">MSRAAVSRKPARIIVPILEPTRHALVCADDSDVTFRSCDGMLFKVHRNNLTVHSEGFPPPDGTNSQDETVPLTESGDTLELLFQFMYPQRQPDLKKIEFKQLAELAEAAEKYQVYAAIGVCNIYMRSHLEHSFEVMFYAARHGYMDIMDKTEKIILEVPLSLAFEKLTLPLYIAWTRYYAQWLDLIGSLHRFLKTIPHHGQDNSGRNHLWFQSVISQLDTPASLLKLDDIFRAAGTHSSGGYTAIPCPTCQVNIASWRKNDMEPAIQRMGHLSSFL</sequence>
<feature type="domain" description="BTB" evidence="1">
    <location>
        <begin position="31"/>
        <end position="129"/>
    </location>
</feature>
<dbReference type="AlphaFoldDB" id="A0A166JFJ7"/>
<protein>
    <recommendedName>
        <fullName evidence="1">BTB domain-containing protein</fullName>
    </recommendedName>
</protein>
<dbReference type="Gene3D" id="3.30.710.10">
    <property type="entry name" value="Potassium Channel Kv1.1, Chain A"/>
    <property type="match status" value="1"/>
</dbReference>
<dbReference type="InterPro" id="IPR000210">
    <property type="entry name" value="BTB/POZ_dom"/>
</dbReference>
<gene>
    <name evidence="2" type="ORF">FIBSPDRAFT_789082</name>
</gene>
<dbReference type="Pfam" id="PF00651">
    <property type="entry name" value="BTB"/>
    <property type="match status" value="1"/>
</dbReference>
<evidence type="ECO:0000313" key="3">
    <source>
        <dbReference type="Proteomes" id="UP000076532"/>
    </source>
</evidence>
<accession>A0A166JFJ7</accession>
<evidence type="ECO:0000259" key="1">
    <source>
        <dbReference type="SMART" id="SM00225"/>
    </source>
</evidence>
<reference evidence="2 3" key="1">
    <citation type="journal article" date="2016" name="Mol. Biol. Evol.">
        <title>Comparative Genomics of Early-Diverging Mushroom-Forming Fungi Provides Insights into the Origins of Lignocellulose Decay Capabilities.</title>
        <authorList>
            <person name="Nagy L.G."/>
            <person name="Riley R."/>
            <person name="Tritt A."/>
            <person name="Adam C."/>
            <person name="Daum C."/>
            <person name="Floudas D."/>
            <person name="Sun H."/>
            <person name="Yadav J.S."/>
            <person name="Pangilinan J."/>
            <person name="Larsson K.H."/>
            <person name="Matsuura K."/>
            <person name="Barry K."/>
            <person name="Labutti K."/>
            <person name="Kuo R."/>
            <person name="Ohm R.A."/>
            <person name="Bhattacharya S.S."/>
            <person name="Shirouzu T."/>
            <person name="Yoshinaga Y."/>
            <person name="Martin F.M."/>
            <person name="Grigoriev I.V."/>
            <person name="Hibbett D.S."/>
        </authorList>
    </citation>
    <scope>NUCLEOTIDE SEQUENCE [LARGE SCALE GENOMIC DNA]</scope>
    <source>
        <strain evidence="2 3">CBS 109695</strain>
    </source>
</reference>
<dbReference type="OrthoDB" id="3184970at2759"/>
<organism evidence="2 3">
    <name type="scientific">Athelia psychrophila</name>
    <dbReference type="NCBI Taxonomy" id="1759441"/>
    <lineage>
        <taxon>Eukaryota</taxon>
        <taxon>Fungi</taxon>
        <taxon>Dikarya</taxon>
        <taxon>Basidiomycota</taxon>
        <taxon>Agaricomycotina</taxon>
        <taxon>Agaricomycetes</taxon>
        <taxon>Agaricomycetidae</taxon>
        <taxon>Atheliales</taxon>
        <taxon>Atheliaceae</taxon>
        <taxon>Athelia</taxon>
    </lineage>
</organism>
<proteinExistence type="predicted"/>
<dbReference type="Proteomes" id="UP000076532">
    <property type="component" value="Unassembled WGS sequence"/>
</dbReference>
<dbReference type="InterPro" id="IPR011333">
    <property type="entry name" value="SKP1/BTB/POZ_sf"/>
</dbReference>